<comment type="caution">
    <text evidence="2">The sequence shown here is derived from an EMBL/GenBank/DDBJ whole genome shotgun (WGS) entry which is preliminary data.</text>
</comment>
<keyword evidence="3" id="KW-1185">Reference proteome</keyword>
<evidence type="ECO:0000313" key="3">
    <source>
        <dbReference type="Proteomes" id="UP000317650"/>
    </source>
</evidence>
<dbReference type="EMBL" id="PYDT01000009">
    <property type="protein sequence ID" value="THU49729.1"/>
    <property type="molecule type" value="Genomic_DNA"/>
</dbReference>
<feature type="region of interest" description="Disordered" evidence="1">
    <location>
        <begin position="103"/>
        <end position="122"/>
    </location>
</feature>
<reference evidence="2 3" key="1">
    <citation type="journal article" date="2019" name="Nat. Plants">
        <title>Genome sequencing of Musa balbisiana reveals subgenome evolution and function divergence in polyploid bananas.</title>
        <authorList>
            <person name="Yao X."/>
        </authorList>
    </citation>
    <scope>NUCLEOTIDE SEQUENCE [LARGE SCALE GENOMIC DNA]</scope>
    <source>
        <strain evidence="3">cv. DH-PKW</strain>
        <tissue evidence="2">Leaves</tissue>
    </source>
</reference>
<protein>
    <submittedName>
        <fullName evidence="2">Uncharacterized protein</fullName>
    </submittedName>
</protein>
<dbReference type="AlphaFoldDB" id="A0A4S8INA7"/>
<proteinExistence type="predicted"/>
<name>A0A4S8INA7_MUSBA</name>
<dbReference type="Proteomes" id="UP000317650">
    <property type="component" value="Chromosome 6"/>
</dbReference>
<organism evidence="2 3">
    <name type="scientific">Musa balbisiana</name>
    <name type="common">Banana</name>
    <dbReference type="NCBI Taxonomy" id="52838"/>
    <lineage>
        <taxon>Eukaryota</taxon>
        <taxon>Viridiplantae</taxon>
        <taxon>Streptophyta</taxon>
        <taxon>Embryophyta</taxon>
        <taxon>Tracheophyta</taxon>
        <taxon>Spermatophyta</taxon>
        <taxon>Magnoliopsida</taxon>
        <taxon>Liliopsida</taxon>
        <taxon>Zingiberales</taxon>
        <taxon>Musaceae</taxon>
        <taxon>Musa</taxon>
    </lineage>
</organism>
<evidence type="ECO:0000313" key="2">
    <source>
        <dbReference type="EMBL" id="THU49729.1"/>
    </source>
</evidence>
<gene>
    <name evidence="2" type="ORF">C4D60_Mb06t12610</name>
</gene>
<evidence type="ECO:0000256" key="1">
    <source>
        <dbReference type="SAM" id="MobiDB-lite"/>
    </source>
</evidence>
<accession>A0A4S8INA7</accession>
<sequence>MELGADNLKCSLQPPLLSSRTATKELEKQNDGLAVDHSAMENDSCLKVSPRYITKNAVQSDIPVMNHSSEDKSLEMIDKTITDKMNDQDDGSATGIIVAYNVLSSPSQGRKSEPAKRRKKNR</sequence>